<reference evidence="2 3" key="1">
    <citation type="submission" date="2020-08" db="EMBL/GenBank/DDBJ databases">
        <title>Genomic Encyclopedia of Type Strains, Phase IV (KMG-IV): sequencing the most valuable type-strain genomes for metagenomic binning, comparative biology and taxonomic classification.</title>
        <authorList>
            <person name="Goeker M."/>
        </authorList>
    </citation>
    <scope>NUCLEOTIDE SEQUENCE [LARGE SCALE GENOMIC DNA]</scope>
    <source>
        <strain evidence="2 3">DSM 103377</strain>
    </source>
</reference>
<evidence type="ECO:0000256" key="1">
    <source>
        <dbReference type="SAM" id="MobiDB-lite"/>
    </source>
</evidence>
<feature type="compositionally biased region" description="Acidic residues" evidence="1">
    <location>
        <begin position="24"/>
        <end position="38"/>
    </location>
</feature>
<accession>A0A840WXF8</accession>
<organism evidence="2 3">
    <name type="scientific">Rubricella aquisinus</name>
    <dbReference type="NCBI Taxonomy" id="2028108"/>
    <lineage>
        <taxon>Bacteria</taxon>
        <taxon>Pseudomonadati</taxon>
        <taxon>Pseudomonadota</taxon>
        <taxon>Alphaproteobacteria</taxon>
        <taxon>Rhodobacterales</taxon>
        <taxon>Paracoccaceae</taxon>
        <taxon>Rubricella</taxon>
    </lineage>
</organism>
<sequence length="93" mass="9594">MSLLLFGLIGTTVLGTVALDLIGDEEDDTAPPPQEEDGQEIRFDGSDVLNGTEGNDTLPAGQDATLEPDQINLLGGNDTAHIEMTSPVTVSGG</sequence>
<dbReference type="AlphaFoldDB" id="A0A840WXF8"/>
<dbReference type="RefSeq" id="WP_184007857.1">
    <property type="nucleotide sequence ID" value="NZ_JACIJS010000001.1"/>
</dbReference>
<gene>
    <name evidence="2" type="ORF">FHS89_000363</name>
</gene>
<proteinExistence type="predicted"/>
<dbReference type="Proteomes" id="UP000553766">
    <property type="component" value="Unassembled WGS sequence"/>
</dbReference>
<evidence type="ECO:0000313" key="3">
    <source>
        <dbReference type="Proteomes" id="UP000553766"/>
    </source>
</evidence>
<comment type="caution">
    <text evidence="2">The sequence shown here is derived from an EMBL/GenBank/DDBJ whole genome shotgun (WGS) entry which is preliminary data.</text>
</comment>
<protein>
    <submittedName>
        <fullName evidence="2">Uncharacterized protein</fullName>
    </submittedName>
</protein>
<dbReference type="EMBL" id="JACIJS010000001">
    <property type="protein sequence ID" value="MBB5514365.1"/>
    <property type="molecule type" value="Genomic_DNA"/>
</dbReference>
<evidence type="ECO:0000313" key="2">
    <source>
        <dbReference type="EMBL" id="MBB5514365.1"/>
    </source>
</evidence>
<name>A0A840WXF8_9RHOB</name>
<feature type="region of interest" description="Disordered" evidence="1">
    <location>
        <begin position="24"/>
        <end position="93"/>
    </location>
</feature>
<keyword evidence="3" id="KW-1185">Reference proteome</keyword>